<dbReference type="EMBL" id="VSRR010004357">
    <property type="protein sequence ID" value="MPC39423.1"/>
    <property type="molecule type" value="Genomic_DNA"/>
</dbReference>
<comment type="caution">
    <text evidence="3">The sequence shown here is derived from an EMBL/GenBank/DDBJ whole genome shotgun (WGS) entry which is preliminary data.</text>
</comment>
<feature type="region of interest" description="Disordered" evidence="1">
    <location>
        <begin position="58"/>
        <end position="81"/>
    </location>
</feature>
<gene>
    <name evidence="3" type="ORF">E2C01_032959</name>
</gene>
<evidence type="ECO:0000256" key="1">
    <source>
        <dbReference type="SAM" id="MobiDB-lite"/>
    </source>
</evidence>
<dbReference type="Proteomes" id="UP000324222">
    <property type="component" value="Unassembled WGS sequence"/>
</dbReference>
<evidence type="ECO:0000313" key="3">
    <source>
        <dbReference type="EMBL" id="MPC39423.1"/>
    </source>
</evidence>
<sequence length="81" mass="9064">MRGKDIANSCRLGSQHTLDILLMCTYIYVLWAATSQASRQPGRRRLCFPVLDRPVRERRGATPVHSHPNATSSTTQLNTAL</sequence>
<keyword evidence="4" id="KW-1185">Reference proteome</keyword>
<accession>A0A5B7F2W7</accession>
<name>A0A5B7F2W7_PORTR</name>
<proteinExistence type="predicted"/>
<organism evidence="3 4">
    <name type="scientific">Portunus trituberculatus</name>
    <name type="common">Swimming crab</name>
    <name type="synonym">Neptunus trituberculatus</name>
    <dbReference type="NCBI Taxonomy" id="210409"/>
    <lineage>
        <taxon>Eukaryota</taxon>
        <taxon>Metazoa</taxon>
        <taxon>Ecdysozoa</taxon>
        <taxon>Arthropoda</taxon>
        <taxon>Crustacea</taxon>
        <taxon>Multicrustacea</taxon>
        <taxon>Malacostraca</taxon>
        <taxon>Eumalacostraca</taxon>
        <taxon>Eucarida</taxon>
        <taxon>Decapoda</taxon>
        <taxon>Pleocyemata</taxon>
        <taxon>Brachyura</taxon>
        <taxon>Eubrachyura</taxon>
        <taxon>Portunoidea</taxon>
        <taxon>Portunidae</taxon>
        <taxon>Portuninae</taxon>
        <taxon>Portunus</taxon>
    </lineage>
</organism>
<reference evidence="3 4" key="1">
    <citation type="submission" date="2019-05" db="EMBL/GenBank/DDBJ databases">
        <title>Another draft genome of Portunus trituberculatus and its Hox gene families provides insights of decapod evolution.</title>
        <authorList>
            <person name="Jeong J.-H."/>
            <person name="Song I."/>
            <person name="Kim S."/>
            <person name="Choi T."/>
            <person name="Kim D."/>
            <person name="Ryu S."/>
            <person name="Kim W."/>
        </authorList>
    </citation>
    <scope>NUCLEOTIDE SEQUENCE [LARGE SCALE GENOMIC DNA]</scope>
    <source>
        <tissue evidence="3">Muscle</tissue>
    </source>
</reference>
<evidence type="ECO:0000313" key="4">
    <source>
        <dbReference type="Proteomes" id="UP000324222"/>
    </source>
</evidence>
<keyword evidence="2" id="KW-0472">Membrane</keyword>
<keyword evidence="2" id="KW-0812">Transmembrane</keyword>
<keyword evidence="2" id="KW-1133">Transmembrane helix</keyword>
<protein>
    <submittedName>
        <fullName evidence="3">Uncharacterized protein</fullName>
    </submittedName>
</protein>
<evidence type="ECO:0000256" key="2">
    <source>
        <dbReference type="SAM" id="Phobius"/>
    </source>
</evidence>
<dbReference type="AlphaFoldDB" id="A0A5B7F2W7"/>
<feature type="compositionally biased region" description="Polar residues" evidence="1">
    <location>
        <begin position="68"/>
        <end position="81"/>
    </location>
</feature>
<feature type="transmembrane region" description="Helical" evidence="2">
    <location>
        <begin position="20"/>
        <end position="38"/>
    </location>
</feature>